<sequence>MDVQAVVAGILQKVASTKLAEEDKKKEKEKKEDKKEIVKGMSSCKYAHSIADALDEISDNFEYNFGSELDKAQKLAYESPNTLARSTATGANFKDKNEHRDAMAVGEDPAMGDRGNENGITPNHLKTTLLHPPGGKLLYDDYKEKKRSAELLKTANVGDISKSIVGKIRSVADVMHHKLPSKPKINVNANTTAKINGVLEELAKASRTDKIIGTVGAAAMLGGLAYGGKLLYDDYKEKNDPANPPLYNKTADTYQKILKKLAGDKTAYESPNALRRMMVTDSGAGQQGYGSGKSDGNNLRSLIQTSNEKAMDYTKADAKKDYIKEQMGQVFDEVHPEKDTAVDRFIDRGADTSKLAGIKEVASKAKDVASRGVELAKGGKHIGTSEGVRRAGNTSAGFLNKAPRGEAVKSTAVRAGLAGAAGAAGYGAHKAMSKKADEETVSKMEKLVKEEKRDEKVEEKLYPGIHKEVAKEEHKKEAGLQDMAGSVLGGLAGAATKAHQMGSGAVNFVKQHPKALLGAGAGLAGLTAAGYGLDKVTEPVREAVQEKIESKIGPWDRLGAGANLGGLAGAVPGMALMSKSPEAGLAAAVGGGLLGGIGGQYLENKLRGRTPEEQVVSKLASILASYKTAGSEGALGDGSAVAPGGMDVGQAVPQEAGAPTAGTPEQIEKLKKILLMMQLKKQQEEAAMAQAQQGNMQVPPEMTAQTSPGAVQGI</sequence>
<comment type="caution">
    <text evidence="2">The sequence shown here is derived from an EMBL/GenBank/DDBJ whole genome shotgun (WGS) entry which is preliminary data.</text>
</comment>
<proteinExistence type="predicted"/>
<dbReference type="EMBL" id="SSDS01000047">
    <property type="protein sequence ID" value="TXG77373.1"/>
    <property type="molecule type" value="Genomic_DNA"/>
</dbReference>
<evidence type="ECO:0000313" key="2">
    <source>
        <dbReference type="EMBL" id="TXG77373.1"/>
    </source>
</evidence>
<dbReference type="AlphaFoldDB" id="A0A5C7J7J3"/>
<protein>
    <submittedName>
        <fullName evidence="2">Uncharacterized protein</fullName>
    </submittedName>
</protein>
<feature type="compositionally biased region" description="Polar residues" evidence="1">
    <location>
        <begin position="703"/>
        <end position="714"/>
    </location>
</feature>
<reference evidence="2 3" key="1">
    <citation type="submission" date="2018-09" db="EMBL/GenBank/DDBJ databases">
        <title>Metagenome Assembled Genomes from an Advanced Water Purification Facility.</title>
        <authorList>
            <person name="Stamps B.W."/>
            <person name="Spear J.R."/>
        </authorList>
    </citation>
    <scope>NUCLEOTIDE SEQUENCE [LARGE SCALE GENOMIC DNA]</scope>
    <source>
        <strain evidence="2">Bin_63_2</strain>
    </source>
</reference>
<feature type="region of interest" description="Disordered" evidence="1">
    <location>
        <begin position="686"/>
        <end position="714"/>
    </location>
</feature>
<evidence type="ECO:0000256" key="1">
    <source>
        <dbReference type="SAM" id="MobiDB-lite"/>
    </source>
</evidence>
<organism evidence="2 3">
    <name type="scientific">Candidatus Dojkabacteria bacterium</name>
    <dbReference type="NCBI Taxonomy" id="2099670"/>
    <lineage>
        <taxon>Bacteria</taxon>
        <taxon>Candidatus Dojkabacteria</taxon>
    </lineage>
</organism>
<accession>A0A5C7J7J3</accession>
<dbReference type="Proteomes" id="UP000321026">
    <property type="component" value="Unassembled WGS sequence"/>
</dbReference>
<evidence type="ECO:0000313" key="3">
    <source>
        <dbReference type="Proteomes" id="UP000321026"/>
    </source>
</evidence>
<name>A0A5C7J7J3_9BACT</name>
<gene>
    <name evidence="2" type="ORF">E6Q11_02835</name>
</gene>